<dbReference type="WBParaSite" id="OFLC_0001039701-mRNA-1">
    <property type="protein sequence ID" value="OFLC_0001039701-mRNA-1"/>
    <property type="gene ID" value="OFLC_0001039701"/>
</dbReference>
<evidence type="ECO:0000313" key="2">
    <source>
        <dbReference type="Proteomes" id="UP000267606"/>
    </source>
</evidence>
<dbReference type="Proteomes" id="UP000267606">
    <property type="component" value="Unassembled WGS sequence"/>
</dbReference>
<dbReference type="EMBL" id="UZAJ01013828">
    <property type="protein sequence ID" value="VDO68196.1"/>
    <property type="molecule type" value="Genomic_DNA"/>
</dbReference>
<reference evidence="1 2" key="2">
    <citation type="submission" date="2018-11" db="EMBL/GenBank/DDBJ databases">
        <authorList>
            <consortium name="Pathogen Informatics"/>
        </authorList>
    </citation>
    <scope>NUCLEOTIDE SEQUENCE [LARGE SCALE GENOMIC DNA]</scope>
</reference>
<name>A0A183HSD6_9BILA</name>
<organism evidence="3">
    <name type="scientific">Onchocerca flexuosa</name>
    <dbReference type="NCBI Taxonomy" id="387005"/>
    <lineage>
        <taxon>Eukaryota</taxon>
        <taxon>Metazoa</taxon>
        <taxon>Ecdysozoa</taxon>
        <taxon>Nematoda</taxon>
        <taxon>Chromadorea</taxon>
        <taxon>Rhabditida</taxon>
        <taxon>Spirurina</taxon>
        <taxon>Spiruromorpha</taxon>
        <taxon>Filarioidea</taxon>
        <taxon>Onchocercidae</taxon>
        <taxon>Onchocerca</taxon>
    </lineage>
</organism>
<proteinExistence type="predicted"/>
<reference evidence="3" key="1">
    <citation type="submission" date="2016-06" db="UniProtKB">
        <authorList>
            <consortium name="WormBaseParasite"/>
        </authorList>
    </citation>
    <scope>IDENTIFICATION</scope>
</reference>
<sequence length="87" mass="9385">MSDFKNSICSSTDILERRNLPLLAKTVLALNKFSSPDINTQTKATTIKTTTVTTTTTTTTATATTVTRATTATVTQPHIQTNICKVH</sequence>
<evidence type="ECO:0000313" key="3">
    <source>
        <dbReference type="WBParaSite" id="OFLC_0001039701-mRNA-1"/>
    </source>
</evidence>
<keyword evidence="2" id="KW-1185">Reference proteome</keyword>
<protein>
    <submittedName>
        <fullName evidence="1 3">Uncharacterized protein</fullName>
    </submittedName>
</protein>
<evidence type="ECO:0000313" key="1">
    <source>
        <dbReference type="EMBL" id="VDO68196.1"/>
    </source>
</evidence>
<accession>A0A183HSD6</accession>
<dbReference type="AlphaFoldDB" id="A0A183HSD6"/>
<gene>
    <name evidence="1" type="ORF">OFLC_LOCUS10402</name>
</gene>